<protein>
    <recommendedName>
        <fullName evidence="4">Zinc knuckle domain-containing protein</fullName>
    </recommendedName>
</protein>
<keyword evidence="3" id="KW-1185">Reference proteome</keyword>
<evidence type="ECO:0000313" key="3">
    <source>
        <dbReference type="Proteomes" id="UP001159427"/>
    </source>
</evidence>
<dbReference type="Proteomes" id="UP001159427">
    <property type="component" value="Unassembled WGS sequence"/>
</dbReference>
<comment type="caution">
    <text evidence="2">The sequence shown here is derived from an EMBL/GenBank/DDBJ whole genome shotgun (WGS) entry which is preliminary data.</text>
</comment>
<accession>A0ABN8R0A1</accession>
<organism evidence="2 3">
    <name type="scientific">Porites evermanni</name>
    <dbReference type="NCBI Taxonomy" id="104178"/>
    <lineage>
        <taxon>Eukaryota</taxon>
        <taxon>Metazoa</taxon>
        <taxon>Cnidaria</taxon>
        <taxon>Anthozoa</taxon>
        <taxon>Hexacorallia</taxon>
        <taxon>Scleractinia</taxon>
        <taxon>Fungiina</taxon>
        <taxon>Poritidae</taxon>
        <taxon>Porites</taxon>
    </lineage>
</organism>
<evidence type="ECO:0008006" key="4">
    <source>
        <dbReference type="Google" id="ProtNLM"/>
    </source>
</evidence>
<evidence type="ECO:0000256" key="1">
    <source>
        <dbReference type="SAM" id="MobiDB-lite"/>
    </source>
</evidence>
<evidence type="ECO:0000313" key="2">
    <source>
        <dbReference type="EMBL" id="CAH3172182.1"/>
    </source>
</evidence>
<dbReference type="EMBL" id="CALNXI010001563">
    <property type="protein sequence ID" value="CAH3172182.1"/>
    <property type="molecule type" value="Genomic_DNA"/>
</dbReference>
<reference evidence="2 3" key="1">
    <citation type="submission" date="2022-05" db="EMBL/GenBank/DDBJ databases">
        <authorList>
            <consortium name="Genoscope - CEA"/>
            <person name="William W."/>
        </authorList>
    </citation>
    <scope>NUCLEOTIDE SEQUENCE [LARGE SCALE GENOMIC DNA]</scope>
</reference>
<feature type="region of interest" description="Disordered" evidence="1">
    <location>
        <begin position="1"/>
        <end position="37"/>
    </location>
</feature>
<proteinExistence type="predicted"/>
<name>A0ABN8R0A1_9CNID</name>
<sequence>MVTRDVAPTSDPIAGPSSLPAVPDQTERQPRGQAIRARPVCSDCKNPMRGHNFVTDCPRNRRT</sequence>
<gene>
    <name evidence="2" type="ORF">PEVE_00008283</name>
</gene>